<proteinExistence type="predicted"/>
<dbReference type="InterPro" id="IPR001005">
    <property type="entry name" value="SANT/Myb"/>
</dbReference>
<feature type="non-terminal residue" evidence="4">
    <location>
        <position position="354"/>
    </location>
</feature>
<dbReference type="Proteomes" id="UP001159405">
    <property type="component" value="Unassembled WGS sequence"/>
</dbReference>
<dbReference type="EMBL" id="CALNXK010000135">
    <property type="protein sequence ID" value="CAH3166086.1"/>
    <property type="molecule type" value="Genomic_DNA"/>
</dbReference>
<evidence type="ECO:0000313" key="4">
    <source>
        <dbReference type="EMBL" id="CAH3166086.1"/>
    </source>
</evidence>
<dbReference type="Gene3D" id="1.10.10.60">
    <property type="entry name" value="Homeodomain-like"/>
    <property type="match status" value="1"/>
</dbReference>
<evidence type="ECO:0000259" key="3">
    <source>
        <dbReference type="PROSITE" id="PS50090"/>
    </source>
</evidence>
<reference evidence="4 5" key="1">
    <citation type="submission" date="2022-05" db="EMBL/GenBank/DDBJ databases">
        <authorList>
            <consortium name="Genoscope - CEA"/>
            <person name="William W."/>
        </authorList>
    </citation>
    <scope>NUCLEOTIDE SEQUENCE [LARGE SCALE GENOMIC DNA]</scope>
</reference>
<dbReference type="PROSITE" id="PS50090">
    <property type="entry name" value="MYB_LIKE"/>
    <property type="match status" value="1"/>
</dbReference>
<gene>
    <name evidence="4" type="ORF">PLOB_00007491</name>
</gene>
<name>A0ABN8QKW8_9CNID</name>
<feature type="region of interest" description="Disordered" evidence="2">
    <location>
        <begin position="245"/>
        <end position="329"/>
    </location>
</feature>
<organism evidence="4 5">
    <name type="scientific">Porites lobata</name>
    <dbReference type="NCBI Taxonomy" id="104759"/>
    <lineage>
        <taxon>Eukaryota</taxon>
        <taxon>Metazoa</taxon>
        <taxon>Cnidaria</taxon>
        <taxon>Anthozoa</taxon>
        <taxon>Hexacorallia</taxon>
        <taxon>Scleractinia</taxon>
        <taxon>Fungiina</taxon>
        <taxon>Poritidae</taxon>
        <taxon>Porites</taxon>
    </lineage>
</organism>
<feature type="coiled-coil region" evidence="1">
    <location>
        <begin position="144"/>
        <end position="171"/>
    </location>
</feature>
<feature type="region of interest" description="Disordered" evidence="2">
    <location>
        <begin position="64"/>
        <end position="99"/>
    </location>
</feature>
<feature type="domain" description="Myb-like" evidence="3">
    <location>
        <begin position="92"/>
        <end position="162"/>
    </location>
</feature>
<feature type="compositionally biased region" description="Polar residues" evidence="2">
    <location>
        <begin position="64"/>
        <end position="91"/>
    </location>
</feature>
<dbReference type="SMART" id="SM00717">
    <property type="entry name" value="SANT"/>
    <property type="match status" value="1"/>
</dbReference>
<feature type="region of interest" description="Disordered" evidence="2">
    <location>
        <begin position="172"/>
        <end position="201"/>
    </location>
</feature>
<evidence type="ECO:0000256" key="2">
    <source>
        <dbReference type="SAM" id="MobiDB-lite"/>
    </source>
</evidence>
<keyword evidence="5" id="KW-1185">Reference proteome</keyword>
<evidence type="ECO:0000256" key="1">
    <source>
        <dbReference type="SAM" id="Coils"/>
    </source>
</evidence>
<comment type="caution">
    <text evidence="4">The sequence shown here is derived from an EMBL/GenBank/DDBJ whole genome shotgun (WGS) entry which is preliminary data.</text>
</comment>
<dbReference type="InterPro" id="IPR044822">
    <property type="entry name" value="Myb_DNA-bind_4"/>
</dbReference>
<dbReference type="PANTHER" id="PTHR31307">
    <property type="entry name" value="TRIHELIX TRANSCRIPTION FACTOR ASIL2"/>
    <property type="match status" value="1"/>
</dbReference>
<accession>A0ABN8QKW8</accession>
<protein>
    <recommendedName>
        <fullName evidence="3">Myb-like domain-containing protein</fullName>
    </recommendedName>
</protein>
<evidence type="ECO:0000313" key="5">
    <source>
        <dbReference type="Proteomes" id="UP001159405"/>
    </source>
</evidence>
<dbReference type="InterPro" id="IPR044823">
    <property type="entry name" value="ASIL1/2-like"/>
</dbReference>
<dbReference type="PANTHER" id="PTHR31307:SF4">
    <property type="entry name" value="TRIHELIX TRANSCRIPTION FACTOR ASIL2"/>
    <property type="match status" value="1"/>
</dbReference>
<keyword evidence="1" id="KW-0175">Coiled coil</keyword>
<feature type="compositionally biased region" description="Basic residues" evidence="2">
    <location>
        <begin position="310"/>
        <end position="320"/>
    </location>
</feature>
<sequence>MVKVGNQGLDDRYIRLRSHRISRPVVSGLRQSHSITFSRPGFRPGFHVWFRSTKKLWQKTKTQIITNATNPKGKASQFSDPPTSSQENAENGAQRKKNRWTDTEEKILIELFGENEDKLRYRSFNSPEWQSIARQLQERCRRENVESEKSAQQCKNKMANLTKKYKNVKDKLRTTGYGKGGDDEHEDKETESGTGLIPRNFHDIDNILGHREAVNPKHVLESSSQHVDSSPEIDQDLLEKEALDEEMWAAARAQKERDTPGTSGADGSEEEDADLAFAKSLFFKNKSGKRKGPSTSTPNPKSRAVELAKSAKKNPRKKTKGGAGAEEQSAVLSFLERAQEKDEAFMERMAEAER</sequence>
<dbReference type="Pfam" id="PF13837">
    <property type="entry name" value="Myb_DNA-bind_4"/>
    <property type="match status" value="1"/>
</dbReference>